<evidence type="ECO:0008006" key="4">
    <source>
        <dbReference type="Google" id="ProtNLM"/>
    </source>
</evidence>
<feature type="transmembrane region" description="Helical" evidence="1">
    <location>
        <begin position="108"/>
        <end position="129"/>
    </location>
</feature>
<feature type="transmembrane region" description="Helical" evidence="1">
    <location>
        <begin position="12"/>
        <end position="32"/>
    </location>
</feature>
<gene>
    <name evidence="2" type="ORF">V8247_02650</name>
</gene>
<protein>
    <recommendedName>
        <fullName evidence="4">TIGR04086 family membrane protein</fullName>
    </recommendedName>
</protein>
<sequence>MNGNDRLKLKMQFLKSTILGAVGFGLGGFIGARLFSGALMLIPVLMGAFGGIALGISLKITKRQLASLAFWGASGFIIVYFTMILPLYVLLTSIGFESFSDRFGTETWHMFFLGAAIGAGTGAALGMVLDGKRLAVRLAIAGLLGFGIAQFVTAPLYSGLTPMYVLGWSLTGIFGGSCLGMVVKS</sequence>
<keyword evidence="1" id="KW-0472">Membrane</keyword>
<name>A0ABZ2J4P7_9CHLR</name>
<feature type="transmembrane region" description="Helical" evidence="1">
    <location>
        <begin position="163"/>
        <end position="183"/>
    </location>
</feature>
<dbReference type="RefSeq" id="WP_338738493.1">
    <property type="nucleotide sequence ID" value="NZ_CP146612.1"/>
</dbReference>
<accession>A0ABZ2J4P7</accession>
<evidence type="ECO:0000256" key="1">
    <source>
        <dbReference type="SAM" id="Phobius"/>
    </source>
</evidence>
<proteinExistence type="predicted"/>
<dbReference type="EMBL" id="CP146612">
    <property type="protein sequence ID" value="WWX25887.1"/>
    <property type="molecule type" value="Genomic_DNA"/>
</dbReference>
<feature type="transmembrane region" description="Helical" evidence="1">
    <location>
        <begin position="68"/>
        <end position="88"/>
    </location>
</feature>
<evidence type="ECO:0000313" key="2">
    <source>
        <dbReference type="EMBL" id="WWX25887.1"/>
    </source>
</evidence>
<organism evidence="2 3">
    <name type="scientific">Candidatus Dehalogenimonas loeffleri</name>
    <dbReference type="NCBI Taxonomy" id="3127115"/>
    <lineage>
        <taxon>Bacteria</taxon>
        <taxon>Bacillati</taxon>
        <taxon>Chloroflexota</taxon>
        <taxon>Dehalococcoidia</taxon>
        <taxon>Dehalococcoidales</taxon>
        <taxon>Dehalococcoidaceae</taxon>
        <taxon>Dehalogenimonas</taxon>
    </lineage>
</organism>
<evidence type="ECO:0000313" key="3">
    <source>
        <dbReference type="Proteomes" id="UP001375370"/>
    </source>
</evidence>
<dbReference type="Proteomes" id="UP001375370">
    <property type="component" value="Chromosome"/>
</dbReference>
<reference evidence="2 3" key="1">
    <citation type="submission" date="2024-03" db="EMBL/GenBank/DDBJ databases">
        <title>A Dehalogenimonas Isolated from Estuarine Sediments Dihaloeliminates Chlorinated Alkanes.</title>
        <authorList>
            <person name="Yang Y."/>
            <person name="Wang H."/>
        </authorList>
    </citation>
    <scope>NUCLEOTIDE SEQUENCE [LARGE SCALE GENOMIC DNA]</scope>
    <source>
        <strain evidence="2 3">W</strain>
    </source>
</reference>
<keyword evidence="1" id="KW-0812">Transmembrane</keyword>
<feature type="transmembrane region" description="Helical" evidence="1">
    <location>
        <begin position="136"/>
        <end position="157"/>
    </location>
</feature>
<keyword evidence="1" id="KW-1133">Transmembrane helix</keyword>
<keyword evidence="3" id="KW-1185">Reference proteome</keyword>
<feature type="transmembrane region" description="Helical" evidence="1">
    <location>
        <begin position="38"/>
        <end position="56"/>
    </location>
</feature>